<dbReference type="HOGENOM" id="CLU_2731787_0_0_0"/>
<dbReference type="AlphaFoldDB" id="A0A0S6VT26"/>
<protein>
    <submittedName>
        <fullName evidence="1">Uncharacterized protein</fullName>
    </submittedName>
</protein>
<sequence length="71" mass="8363">MIALQFEIEDQLIQTVGLKTVKEFLERQLALLRLTYLGDMISQTIRESGIDYQEEIEQARQEAWQAYKSQL</sequence>
<name>A0A0S6VT26_9BACT</name>
<keyword evidence="2" id="KW-1185">Reference proteome</keyword>
<gene>
    <name evidence="1" type="ORF">U14_00042</name>
</gene>
<proteinExistence type="predicted"/>
<accession>A0A0S6VT26</accession>
<dbReference type="STRING" id="1499966.U14_00042"/>
<dbReference type="Proteomes" id="UP000030700">
    <property type="component" value="Unassembled WGS sequence"/>
</dbReference>
<evidence type="ECO:0000313" key="1">
    <source>
        <dbReference type="EMBL" id="GAK48831.1"/>
    </source>
</evidence>
<reference evidence="1" key="1">
    <citation type="journal article" date="2015" name="PeerJ">
        <title>First genomic representation of candidate bacterial phylum KSB3 points to enhanced environmental sensing as a trigger of wastewater bulking.</title>
        <authorList>
            <person name="Sekiguchi Y."/>
            <person name="Ohashi A."/>
            <person name="Parks D.H."/>
            <person name="Yamauchi T."/>
            <person name="Tyson G.W."/>
            <person name="Hugenholtz P."/>
        </authorList>
    </citation>
    <scope>NUCLEOTIDE SEQUENCE [LARGE SCALE GENOMIC DNA]</scope>
</reference>
<dbReference type="EMBL" id="DF820455">
    <property type="protein sequence ID" value="GAK48831.1"/>
    <property type="molecule type" value="Genomic_DNA"/>
</dbReference>
<evidence type="ECO:0000313" key="2">
    <source>
        <dbReference type="Proteomes" id="UP000030700"/>
    </source>
</evidence>
<organism evidence="1">
    <name type="scientific">Candidatus Moduliflexus flocculans</name>
    <dbReference type="NCBI Taxonomy" id="1499966"/>
    <lineage>
        <taxon>Bacteria</taxon>
        <taxon>Candidatus Moduliflexota</taxon>
        <taxon>Candidatus Moduliflexia</taxon>
        <taxon>Candidatus Moduliflexales</taxon>
        <taxon>Candidatus Moduliflexaceae</taxon>
    </lineage>
</organism>